<name>A0A1E7ERF3_9STRA</name>
<keyword evidence="3" id="KW-1185">Reference proteome</keyword>
<protein>
    <submittedName>
        <fullName evidence="2">Uncharacterized protein</fullName>
    </submittedName>
</protein>
<dbReference type="Proteomes" id="UP000095751">
    <property type="component" value="Unassembled WGS sequence"/>
</dbReference>
<feature type="compositionally biased region" description="Basic and acidic residues" evidence="1">
    <location>
        <begin position="127"/>
        <end position="141"/>
    </location>
</feature>
<gene>
    <name evidence="2" type="ORF">FRACYDRAFT_271678</name>
</gene>
<reference evidence="2 3" key="1">
    <citation type="submission" date="2016-09" db="EMBL/GenBank/DDBJ databases">
        <title>Extensive genetic diversity and differential bi-allelic expression allows diatom success in the polar Southern Ocean.</title>
        <authorList>
            <consortium name="DOE Joint Genome Institute"/>
            <person name="Mock T."/>
            <person name="Otillar R.P."/>
            <person name="Strauss J."/>
            <person name="Dupont C."/>
            <person name="Frickenhaus S."/>
            <person name="Maumus F."/>
            <person name="Mcmullan M."/>
            <person name="Sanges R."/>
            <person name="Schmutz J."/>
            <person name="Toseland A."/>
            <person name="Valas R."/>
            <person name="Veluchamy A."/>
            <person name="Ward B.J."/>
            <person name="Allen A."/>
            <person name="Barry K."/>
            <person name="Falciatore A."/>
            <person name="Ferrante M."/>
            <person name="Fortunato A.E."/>
            <person name="Gloeckner G."/>
            <person name="Gruber A."/>
            <person name="Hipkin R."/>
            <person name="Janech M."/>
            <person name="Kroth P."/>
            <person name="Leese F."/>
            <person name="Lindquist E."/>
            <person name="Lyon B.R."/>
            <person name="Martin J."/>
            <person name="Mayer C."/>
            <person name="Parker M."/>
            <person name="Quesneville H."/>
            <person name="Raymond J."/>
            <person name="Uhlig C."/>
            <person name="Valentin K.U."/>
            <person name="Worden A.Z."/>
            <person name="Armbrust E.V."/>
            <person name="Bowler C."/>
            <person name="Green B."/>
            <person name="Moulton V."/>
            <person name="Van Oosterhout C."/>
            <person name="Grigoriev I."/>
        </authorList>
    </citation>
    <scope>NUCLEOTIDE SEQUENCE [LARGE SCALE GENOMIC DNA]</scope>
    <source>
        <strain evidence="2 3">CCMP1102</strain>
    </source>
</reference>
<accession>A0A1E7ERF3</accession>
<feature type="compositionally biased region" description="Low complexity" evidence="1">
    <location>
        <begin position="98"/>
        <end position="120"/>
    </location>
</feature>
<sequence>MQFLTVACGFEQQQQQQQYLEEEIDDDDDDDHTNVDDWLVAPTSSPSMMISAEEIVALHEIRTQALELLQILLDRTQSTFIQELAQPTPWTPSICITAASSSSDSAMDNNGGRNRNWGDPNRQRRGFISDEEKWNRADRSAKNRRNGRGRRPNPGEAPSSKGKWGR</sequence>
<proteinExistence type="predicted"/>
<dbReference type="InParanoid" id="A0A1E7ERF3"/>
<dbReference type="KEGG" id="fcy:FRACYDRAFT_271678"/>
<feature type="compositionally biased region" description="Basic residues" evidence="1">
    <location>
        <begin position="142"/>
        <end position="151"/>
    </location>
</feature>
<organism evidence="2 3">
    <name type="scientific">Fragilariopsis cylindrus CCMP1102</name>
    <dbReference type="NCBI Taxonomy" id="635003"/>
    <lineage>
        <taxon>Eukaryota</taxon>
        <taxon>Sar</taxon>
        <taxon>Stramenopiles</taxon>
        <taxon>Ochrophyta</taxon>
        <taxon>Bacillariophyta</taxon>
        <taxon>Bacillariophyceae</taxon>
        <taxon>Bacillariophycidae</taxon>
        <taxon>Bacillariales</taxon>
        <taxon>Bacillariaceae</taxon>
        <taxon>Fragilariopsis</taxon>
    </lineage>
</organism>
<evidence type="ECO:0000313" key="3">
    <source>
        <dbReference type="Proteomes" id="UP000095751"/>
    </source>
</evidence>
<feature type="region of interest" description="Disordered" evidence="1">
    <location>
        <begin position="93"/>
        <end position="166"/>
    </location>
</feature>
<dbReference type="EMBL" id="KV784380">
    <property type="protein sequence ID" value="OEU08409.1"/>
    <property type="molecule type" value="Genomic_DNA"/>
</dbReference>
<evidence type="ECO:0000256" key="1">
    <source>
        <dbReference type="SAM" id="MobiDB-lite"/>
    </source>
</evidence>
<dbReference type="AlphaFoldDB" id="A0A1E7ERF3"/>
<evidence type="ECO:0000313" key="2">
    <source>
        <dbReference type="EMBL" id="OEU08409.1"/>
    </source>
</evidence>